<evidence type="ECO:0000256" key="3">
    <source>
        <dbReference type="ARBA" id="ARBA00022516"/>
    </source>
</evidence>
<reference evidence="13 16" key="2">
    <citation type="submission" date="2019-06" db="EMBL/GenBank/DDBJ databases">
        <title>Whole genome shotgun sequence of Brevibacillus agri NBRC 15538.</title>
        <authorList>
            <person name="Hosoyama A."/>
            <person name="Uohara A."/>
            <person name="Ohji S."/>
            <person name="Ichikawa N."/>
        </authorList>
    </citation>
    <scope>NUCLEOTIDE SEQUENCE [LARGE SCALE GENOMIC DNA]</scope>
    <source>
        <strain evidence="13 16">NBRC 15538</strain>
    </source>
</reference>
<protein>
    <recommendedName>
        <fullName evidence="12">Phosphatidylserine decarboxylase proenzyme</fullName>
        <ecNumber evidence="12">4.1.1.65</ecNumber>
    </recommendedName>
    <component>
        <recommendedName>
            <fullName evidence="12">Phosphatidylserine decarboxylase alpha chain</fullName>
        </recommendedName>
    </component>
    <component>
        <recommendedName>
            <fullName evidence="12">Phosphatidylserine decarboxylase beta chain</fullName>
        </recommendedName>
    </component>
</protein>
<evidence type="ECO:0000256" key="12">
    <source>
        <dbReference type="HAMAP-Rule" id="MF_00662"/>
    </source>
</evidence>
<dbReference type="Proteomes" id="UP000317180">
    <property type="component" value="Unassembled WGS sequence"/>
</dbReference>
<dbReference type="UniPathway" id="UPA00558">
    <property type="reaction ID" value="UER00616"/>
</dbReference>
<evidence type="ECO:0000256" key="11">
    <source>
        <dbReference type="ARBA" id="ARBA00023317"/>
    </source>
</evidence>
<comment type="cofactor">
    <cofactor evidence="12">
        <name>pyruvate</name>
        <dbReference type="ChEBI" id="CHEBI:15361"/>
    </cofactor>
    <text evidence="12">Binds 1 pyruvoyl group covalently per subunit.</text>
</comment>
<feature type="active site" description="Charge relay system; for autoendoproteolytic cleavage activity" evidence="12">
    <location>
        <position position="86"/>
    </location>
</feature>
<feature type="modified residue" description="Pyruvic acid (Ser); by autocatalysis" evidence="12">
    <location>
        <position position="246"/>
    </location>
</feature>
<dbReference type="Pfam" id="PF02666">
    <property type="entry name" value="PS_Dcarbxylase"/>
    <property type="match status" value="1"/>
</dbReference>
<comment type="subcellular location">
    <subcellularLocation>
        <location evidence="12">Cell membrane</location>
        <topology evidence="12">Peripheral membrane protein</topology>
    </subcellularLocation>
</comment>
<keyword evidence="4 12" id="KW-0210">Decarboxylase</keyword>
<comment type="function">
    <text evidence="12">Catalyzes the formation of phosphatidylethanolamine (PtdEtn) from phosphatidylserine (PtdSer).</text>
</comment>
<dbReference type="InterPro" id="IPR033178">
    <property type="entry name" value="PSD_type1_pro"/>
</dbReference>
<comment type="pathway">
    <text evidence="12">Phospholipid metabolism; phosphatidylethanolamine biosynthesis; phosphatidylethanolamine from CDP-diacylglycerol: step 2/2.</text>
</comment>
<gene>
    <name evidence="12 14" type="primary">psd</name>
    <name evidence="13" type="ORF">BAG01nite_39430</name>
    <name evidence="14" type="ORF">EB820_18315</name>
</gene>
<comment type="pathway">
    <text evidence="1">Lipid metabolism.</text>
</comment>
<reference evidence="14 15" key="1">
    <citation type="submission" date="2018-10" db="EMBL/GenBank/DDBJ databases">
        <title>Phylogenomics of Brevibacillus.</title>
        <authorList>
            <person name="Dunlap C."/>
        </authorList>
    </citation>
    <scope>NUCLEOTIDE SEQUENCE [LARGE SCALE GENOMIC DNA]</scope>
    <source>
        <strain evidence="14 15">NRRL NRS 1219</strain>
    </source>
</reference>
<dbReference type="EMBL" id="RHHN01000051">
    <property type="protein sequence ID" value="RNB52819.1"/>
    <property type="molecule type" value="Genomic_DNA"/>
</dbReference>
<evidence type="ECO:0000313" key="15">
    <source>
        <dbReference type="Proteomes" id="UP000276178"/>
    </source>
</evidence>
<dbReference type="EC" id="4.1.1.65" evidence="12"/>
<dbReference type="EMBL" id="BJOD01000051">
    <property type="protein sequence ID" value="GED27841.1"/>
    <property type="molecule type" value="Genomic_DNA"/>
</dbReference>
<evidence type="ECO:0000256" key="6">
    <source>
        <dbReference type="ARBA" id="ARBA00023136"/>
    </source>
</evidence>
<evidence type="ECO:0000256" key="7">
    <source>
        <dbReference type="ARBA" id="ARBA00023145"/>
    </source>
</evidence>
<accession>A0A3M8AP48</accession>
<dbReference type="OrthoDB" id="9802030at2"/>
<dbReference type="PANTHER" id="PTHR10067:SF6">
    <property type="entry name" value="PHOSPHATIDYLSERINE DECARBOXYLASE PROENZYME, MITOCHONDRIAL"/>
    <property type="match status" value="1"/>
</dbReference>
<comment type="PTM">
    <text evidence="12">Is synthesized initially as an inactive proenzyme. Formation of the active enzyme involves a self-maturation process in which the active site pyruvoyl group is generated from an internal serine residue via an autocatalytic post-translational modification. Two non-identical subunits are generated from the proenzyme in this reaction, and the pyruvate is formed at the N-terminus of the alpha chain, which is derived from the carboxyl end of the proenzyme. The autoendoproteolytic cleavage occurs by a canonical serine protease mechanism, in which the side chain hydroxyl group of the serine supplies its oxygen atom to form the C-terminus of the beta chain, while the remainder of the serine residue undergoes an oxidative deamination to produce ammonia and the pyruvoyl prosthetic group on the alpha chain. During this reaction, the Ser that is part of the protease active site of the proenzyme becomes the pyruvoyl prosthetic group, which constitutes an essential element of the active site of the mature decarboxylase.</text>
</comment>
<dbReference type="GeneID" id="82813581"/>
<dbReference type="GO" id="GO:0004609">
    <property type="term" value="F:phosphatidylserine decarboxylase activity"/>
    <property type="evidence" value="ECO:0007669"/>
    <property type="project" value="UniProtKB-UniRule"/>
</dbReference>
<dbReference type="InterPro" id="IPR003817">
    <property type="entry name" value="PS_Dcarbxylase"/>
</dbReference>
<comment type="subunit">
    <text evidence="12">Heterodimer of a large membrane-associated beta subunit and a small pyruvoyl-containing alpha subunit.</text>
</comment>
<dbReference type="AlphaFoldDB" id="A0A3M8AP48"/>
<keyword evidence="11 12" id="KW-0670">Pyruvate</keyword>
<feature type="chain" id="PRO_5023375348" description="Phosphatidylserine decarboxylase alpha chain" evidence="12">
    <location>
        <begin position="246"/>
        <end position="283"/>
    </location>
</feature>
<keyword evidence="16" id="KW-1185">Reference proteome</keyword>
<evidence type="ECO:0000313" key="13">
    <source>
        <dbReference type="EMBL" id="GED27841.1"/>
    </source>
</evidence>
<dbReference type="GO" id="GO:0005886">
    <property type="term" value="C:plasma membrane"/>
    <property type="evidence" value="ECO:0007669"/>
    <property type="project" value="UniProtKB-SubCell"/>
</dbReference>
<sequence>MRKKLLPGLIHRLPQNAMSRTMGKITASRFSRLAIQHYIRHYKIDASIIEKPVTEYRTLKEFFTRRLKPGARPIAPGNDVIVSPVDGTVSQLGDICEGTLIQAKGKEFSVTELLGGSEEEAKRYYGGKFITIYLSPRDYHRIHMPVAGELVRYSYLPGRLYPVNRLGIENVDRLFARNERLVTYIESDGLGEIALVKVGALFVGSVKVVYNTATTNIKHGRQTDEPIEGKPHYAKGDELGWFEFGSTVILLLESSQLTWAAGVEKGKSLLMGQLLATLQKEQA</sequence>
<keyword evidence="10 12" id="KW-1208">Phospholipid metabolism</keyword>
<feature type="chain" id="PRO_5023375347" description="Phosphatidylserine decarboxylase beta chain" evidence="12">
    <location>
        <begin position="1"/>
        <end position="245"/>
    </location>
</feature>
<evidence type="ECO:0000256" key="4">
    <source>
        <dbReference type="ARBA" id="ARBA00022793"/>
    </source>
</evidence>
<evidence type="ECO:0000256" key="5">
    <source>
        <dbReference type="ARBA" id="ARBA00023098"/>
    </source>
</evidence>
<evidence type="ECO:0000256" key="8">
    <source>
        <dbReference type="ARBA" id="ARBA00023209"/>
    </source>
</evidence>
<keyword evidence="3 12" id="KW-0444">Lipid biosynthesis</keyword>
<dbReference type="InterPro" id="IPR033177">
    <property type="entry name" value="PSD-B"/>
</dbReference>
<dbReference type="GO" id="GO:0006646">
    <property type="term" value="P:phosphatidylethanolamine biosynthetic process"/>
    <property type="evidence" value="ECO:0007669"/>
    <property type="project" value="UniProtKB-UniRule"/>
</dbReference>
<keyword evidence="6 12" id="KW-0472">Membrane</keyword>
<keyword evidence="8 12" id="KW-0594">Phospholipid biosynthesis</keyword>
<feature type="site" description="Cleavage (non-hydrolytic); by autocatalysis" evidence="12">
    <location>
        <begin position="245"/>
        <end position="246"/>
    </location>
</feature>
<keyword evidence="5 12" id="KW-0443">Lipid metabolism</keyword>
<evidence type="ECO:0000313" key="16">
    <source>
        <dbReference type="Proteomes" id="UP000317180"/>
    </source>
</evidence>
<evidence type="ECO:0000256" key="1">
    <source>
        <dbReference type="ARBA" id="ARBA00005189"/>
    </source>
</evidence>
<dbReference type="PANTHER" id="PTHR10067">
    <property type="entry name" value="PHOSPHATIDYLSERINE DECARBOXYLASE"/>
    <property type="match status" value="1"/>
</dbReference>
<evidence type="ECO:0000256" key="2">
    <source>
        <dbReference type="ARBA" id="ARBA00022475"/>
    </source>
</evidence>
<keyword evidence="2 12" id="KW-1003">Cell membrane</keyword>
<dbReference type="Proteomes" id="UP000276178">
    <property type="component" value="Unassembled WGS sequence"/>
</dbReference>
<dbReference type="NCBIfam" id="TIGR00163">
    <property type="entry name" value="PS_decarb"/>
    <property type="match status" value="1"/>
</dbReference>
<evidence type="ECO:0000256" key="9">
    <source>
        <dbReference type="ARBA" id="ARBA00023239"/>
    </source>
</evidence>
<evidence type="ECO:0000256" key="10">
    <source>
        <dbReference type="ARBA" id="ARBA00023264"/>
    </source>
</evidence>
<feature type="active site" description="Schiff-base intermediate with substrate; via pyruvic acid; for decarboxylase activity" evidence="12">
    <location>
        <position position="246"/>
    </location>
</feature>
<feature type="active site" description="Charge relay system; for autoendoproteolytic cleavage activity" evidence="12">
    <location>
        <position position="246"/>
    </location>
</feature>
<organism evidence="14 15">
    <name type="scientific">Brevibacillus agri</name>
    <dbReference type="NCBI Taxonomy" id="51101"/>
    <lineage>
        <taxon>Bacteria</taxon>
        <taxon>Bacillati</taxon>
        <taxon>Bacillota</taxon>
        <taxon>Bacilli</taxon>
        <taxon>Bacillales</taxon>
        <taxon>Paenibacillaceae</taxon>
        <taxon>Brevibacillus</taxon>
    </lineage>
</organism>
<dbReference type="RefSeq" id="WP_005836472.1">
    <property type="nucleotide sequence ID" value="NZ_BJOD01000051.1"/>
</dbReference>
<comment type="catalytic activity">
    <reaction evidence="12">
        <text>a 1,2-diacyl-sn-glycero-3-phospho-L-serine + H(+) = a 1,2-diacyl-sn-glycero-3-phosphoethanolamine + CO2</text>
        <dbReference type="Rhea" id="RHEA:20828"/>
        <dbReference type="ChEBI" id="CHEBI:15378"/>
        <dbReference type="ChEBI" id="CHEBI:16526"/>
        <dbReference type="ChEBI" id="CHEBI:57262"/>
        <dbReference type="ChEBI" id="CHEBI:64612"/>
        <dbReference type="EC" id="4.1.1.65"/>
    </reaction>
</comment>
<evidence type="ECO:0000313" key="14">
    <source>
        <dbReference type="EMBL" id="RNB52819.1"/>
    </source>
</evidence>
<keyword evidence="7 12" id="KW-0865">Zymogen</keyword>
<keyword evidence="9 12" id="KW-0456">Lyase</keyword>
<feature type="active site" description="Charge relay system; for autoendoproteolytic cleavage activity" evidence="12">
    <location>
        <position position="143"/>
    </location>
</feature>
<name>A0A3M8AP48_9BACL</name>
<comment type="similarity">
    <text evidence="12">Belongs to the phosphatidylserine decarboxylase family. PSD-B subfamily. Prokaryotic type I sub-subfamily.</text>
</comment>
<proteinExistence type="inferred from homology"/>
<dbReference type="HAMAP" id="MF_00662">
    <property type="entry name" value="PS_decarb_PSD_B_type1"/>
    <property type="match status" value="1"/>
</dbReference>
<comment type="caution">
    <text evidence="14">The sequence shown here is derived from an EMBL/GenBank/DDBJ whole genome shotgun (WGS) entry which is preliminary data.</text>
</comment>